<organism evidence="2 3">
    <name type="scientific">Eschrichtius robustus</name>
    <name type="common">California gray whale</name>
    <name type="synonym">Eschrichtius gibbosus</name>
    <dbReference type="NCBI Taxonomy" id="9764"/>
    <lineage>
        <taxon>Eukaryota</taxon>
        <taxon>Metazoa</taxon>
        <taxon>Chordata</taxon>
        <taxon>Craniata</taxon>
        <taxon>Vertebrata</taxon>
        <taxon>Euteleostomi</taxon>
        <taxon>Mammalia</taxon>
        <taxon>Eutheria</taxon>
        <taxon>Laurasiatheria</taxon>
        <taxon>Artiodactyla</taxon>
        <taxon>Whippomorpha</taxon>
        <taxon>Cetacea</taxon>
        <taxon>Mysticeti</taxon>
        <taxon>Eschrichtiidae</taxon>
        <taxon>Eschrichtius</taxon>
    </lineage>
</organism>
<accession>A0AB34GEB5</accession>
<dbReference type="EMBL" id="JAIQCJ010002277">
    <property type="protein sequence ID" value="KAJ8778019.1"/>
    <property type="molecule type" value="Genomic_DNA"/>
</dbReference>
<comment type="caution">
    <text evidence="2">The sequence shown here is derived from an EMBL/GenBank/DDBJ whole genome shotgun (WGS) entry which is preliminary data.</text>
</comment>
<keyword evidence="3" id="KW-1185">Reference proteome</keyword>
<sequence>MGTDSAALTTAPTPPHPFPHARSGRRPSRKRTYKAKNVPGRRQAPPGQKEQAGGSPGSGSPRRKQAERRGRHREQLGERERGSAEKTCGGRRKRDGRASLREHQAPPKKEKEVPRKEEMWKQLKKHRSSSSASSTSGGEPLSEEELARILEQVEDKKKLIATMRTKPWPMATKLAELSGDYMGSLNFHHHLTVTRYLFKPGGYEWKACGSLNSHPCSAVTRSSSPAPVQISFAWVLIEFLPFSPPLTREAQEFVEKYEGALGKGKGKRLYAYRMLMAKVCGAEAANLWEDLLNS</sequence>
<feature type="region of interest" description="Disordered" evidence="1">
    <location>
        <begin position="1"/>
        <end position="143"/>
    </location>
</feature>
<name>A0AB34GEB5_ESCRO</name>
<feature type="compositionally biased region" description="Low complexity" evidence="1">
    <location>
        <begin position="1"/>
        <end position="11"/>
    </location>
</feature>
<gene>
    <name evidence="2" type="ORF">J1605_001171</name>
</gene>
<proteinExistence type="predicted"/>
<reference evidence="2 3" key="1">
    <citation type="submission" date="2022-11" db="EMBL/GenBank/DDBJ databases">
        <title>Whole genome sequence of Eschrichtius robustus ER-17-0199.</title>
        <authorList>
            <person name="Bruniche-Olsen A."/>
            <person name="Black A.N."/>
            <person name="Fields C.J."/>
            <person name="Walden K."/>
            <person name="Dewoody J.A."/>
        </authorList>
    </citation>
    <scope>NUCLEOTIDE SEQUENCE [LARGE SCALE GENOMIC DNA]</scope>
    <source>
        <strain evidence="2">ER-17-0199</strain>
        <tissue evidence="2">Blubber</tissue>
    </source>
</reference>
<evidence type="ECO:0000256" key="1">
    <source>
        <dbReference type="SAM" id="MobiDB-lite"/>
    </source>
</evidence>
<feature type="compositionally biased region" description="Basic residues" evidence="1">
    <location>
        <begin position="61"/>
        <end position="72"/>
    </location>
</feature>
<dbReference type="Proteomes" id="UP001159641">
    <property type="component" value="Unassembled WGS sequence"/>
</dbReference>
<feature type="compositionally biased region" description="Basic and acidic residues" evidence="1">
    <location>
        <begin position="73"/>
        <end position="84"/>
    </location>
</feature>
<evidence type="ECO:0000313" key="2">
    <source>
        <dbReference type="EMBL" id="KAJ8778019.1"/>
    </source>
</evidence>
<dbReference type="AlphaFoldDB" id="A0AB34GEB5"/>
<feature type="compositionally biased region" description="Basic and acidic residues" evidence="1">
    <location>
        <begin position="96"/>
        <end position="121"/>
    </location>
</feature>
<evidence type="ECO:0000313" key="3">
    <source>
        <dbReference type="Proteomes" id="UP001159641"/>
    </source>
</evidence>
<protein>
    <submittedName>
        <fullName evidence="2">Uncharacterized protein</fullName>
    </submittedName>
</protein>
<feature type="compositionally biased region" description="Basic residues" evidence="1">
    <location>
        <begin position="22"/>
        <end position="34"/>
    </location>
</feature>